<dbReference type="EMBL" id="CH477246">
    <property type="protein sequence ID" value="EAT46193.1"/>
    <property type="molecule type" value="Genomic_DNA"/>
</dbReference>
<accession>A0A1S4F2A0</accession>
<reference evidence="2" key="1">
    <citation type="submission" date="2005-10" db="EMBL/GenBank/DDBJ databases">
        <authorList>
            <person name="Loftus B.J."/>
            <person name="Nene V.M."/>
            <person name="Hannick L.I."/>
            <person name="Bidwell S."/>
            <person name="Haas B."/>
            <person name="Amedeo P."/>
            <person name="Orvis J."/>
            <person name="Wortman J.R."/>
            <person name="White O.R."/>
            <person name="Salzberg S."/>
            <person name="Shumway M."/>
            <person name="Koo H."/>
            <person name="Zhao Y."/>
            <person name="Holmes M."/>
            <person name="Miller J."/>
            <person name="Schatz M."/>
            <person name="Pop M."/>
            <person name="Pai G."/>
            <person name="Utterback T."/>
            <person name="Rogers Y.-H."/>
            <person name="Kravitz S."/>
            <person name="Fraser C.M."/>
        </authorList>
    </citation>
    <scope>NUCLEOTIDE SEQUENCE</scope>
    <source>
        <strain evidence="2">Liverpool</strain>
    </source>
</reference>
<name>A0A1S4F2A0_AEDAE</name>
<organism evidence="2 3">
    <name type="scientific">Aedes aegypti</name>
    <name type="common">Yellowfever mosquito</name>
    <name type="synonym">Culex aegypti</name>
    <dbReference type="NCBI Taxonomy" id="7159"/>
    <lineage>
        <taxon>Eukaryota</taxon>
        <taxon>Metazoa</taxon>
        <taxon>Ecdysozoa</taxon>
        <taxon>Arthropoda</taxon>
        <taxon>Hexapoda</taxon>
        <taxon>Insecta</taxon>
        <taxon>Pterygota</taxon>
        <taxon>Neoptera</taxon>
        <taxon>Endopterygota</taxon>
        <taxon>Diptera</taxon>
        <taxon>Nematocera</taxon>
        <taxon>Culicoidea</taxon>
        <taxon>Culicidae</taxon>
        <taxon>Culicinae</taxon>
        <taxon>Aedini</taxon>
        <taxon>Aedes</taxon>
        <taxon>Stegomyia</taxon>
    </lineage>
</organism>
<evidence type="ECO:0000313" key="3">
    <source>
        <dbReference type="Proteomes" id="UP000682892"/>
    </source>
</evidence>
<dbReference type="Proteomes" id="UP000682892">
    <property type="component" value="Unassembled WGS sequence"/>
</dbReference>
<evidence type="ECO:0000256" key="1">
    <source>
        <dbReference type="SAM" id="MobiDB-lite"/>
    </source>
</evidence>
<dbReference type="OrthoDB" id="7741955at2759"/>
<reference evidence="2" key="2">
    <citation type="journal article" date="2007" name="Science">
        <title>Genome sequence of Aedes aegypti, a major arbovirus vector.</title>
        <authorList>
            <person name="Nene V."/>
            <person name="Wortman J.R."/>
            <person name="Lawson D."/>
            <person name="Haas B."/>
            <person name="Kodira C."/>
            <person name="Tu Z.J."/>
            <person name="Loftus B."/>
            <person name="Xi Z."/>
            <person name="Megy K."/>
            <person name="Grabherr M."/>
            <person name="Ren Q."/>
            <person name="Zdobnov E.M."/>
            <person name="Lobo N.F."/>
            <person name="Campbell K.S."/>
            <person name="Brown S.E."/>
            <person name="Bonaldo M.F."/>
            <person name="Zhu J."/>
            <person name="Sinkins S.P."/>
            <person name="Hogenkamp D.G."/>
            <person name="Amedeo P."/>
            <person name="Arensburger P."/>
            <person name="Atkinson P.W."/>
            <person name="Bidwell S."/>
            <person name="Biedler J."/>
            <person name="Birney E."/>
            <person name="Bruggner R.V."/>
            <person name="Costas J."/>
            <person name="Coy M.R."/>
            <person name="Crabtree J."/>
            <person name="Crawford M."/>
            <person name="Debruyn B."/>
            <person name="Decaprio D."/>
            <person name="Eiglmeier K."/>
            <person name="Eisenstadt E."/>
            <person name="El-Dorry H."/>
            <person name="Gelbart W.M."/>
            <person name="Gomes S.L."/>
            <person name="Hammond M."/>
            <person name="Hannick L.I."/>
            <person name="Hogan J.R."/>
            <person name="Holmes M.H."/>
            <person name="Jaffe D."/>
            <person name="Johnston J.S."/>
            <person name="Kennedy R.C."/>
            <person name="Koo H."/>
            <person name="Kravitz S."/>
            <person name="Kriventseva E.V."/>
            <person name="Kulp D."/>
            <person name="Labutti K."/>
            <person name="Lee E."/>
            <person name="Li S."/>
            <person name="Lovin D.D."/>
            <person name="Mao C."/>
            <person name="Mauceli E."/>
            <person name="Menck C.F."/>
            <person name="Miller J.R."/>
            <person name="Montgomery P."/>
            <person name="Mori A."/>
            <person name="Nascimento A.L."/>
            <person name="Naveira H.F."/>
            <person name="Nusbaum C."/>
            <person name="O'leary S."/>
            <person name="Orvis J."/>
            <person name="Pertea M."/>
            <person name="Quesneville H."/>
            <person name="Reidenbach K.R."/>
            <person name="Rogers Y.H."/>
            <person name="Roth C.W."/>
            <person name="Schneider J.R."/>
            <person name="Schatz M."/>
            <person name="Shumway M."/>
            <person name="Stanke M."/>
            <person name="Stinson E.O."/>
            <person name="Tubio J.M."/>
            <person name="Vanzee J.P."/>
            <person name="Verjovski-Almeida S."/>
            <person name="Werner D."/>
            <person name="White O."/>
            <person name="Wyder S."/>
            <person name="Zeng Q."/>
            <person name="Zhao Q."/>
            <person name="Zhao Y."/>
            <person name="Hill C.A."/>
            <person name="Raikhel A.S."/>
            <person name="Soares M.B."/>
            <person name="Knudson D.L."/>
            <person name="Lee N.H."/>
            <person name="Galagan J."/>
            <person name="Salzberg S.L."/>
            <person name="Paulsen I.T."/>
            <person name="Dimopoulos G."/>
            <person name="Collins F.H."/>
            <person name="Birren B."/>
            <person name="Fraser-Liggett C.M."/>
            <person name="Severson D.W."/>
        </authorList>
    </citation>
    <scope>NUCLEOTIDE SEQUENCE [LARGE SCALE GENOMIC DNA]</scope>
    <source>
        <strain evidence="2">Liverpool</strain>
    </source>
</reference>
<dbReference type="OMA" id="SCYGSQS"/>
<dbReference type="AlphaFoldDB" id="A0A1S4F2A0"/>
<feature type="region of interest" description="Disordered" evidence="1">
    <location>
        <begin position="96"/>
        <end position="118"/>
    </location>
</feature>
<feature type="compositionally biased region" description="Low complexity" evidence="1">
    <location>
        <begin position="51"/>
        <end position="79"/>
    </location>
</feature>
<sequence length="430" mass="48500">MMPENSFQKLNDETFPASLLLEFDDLDDDIPISPPRILEPVNIISASGSRSPVTTSQTSNSSSGNYSLSTENEYVSNSSNSSNLFIKYRPLSNKRSNAAHSSNLRNAVNTSKNNSCSSIVQKRAKSEDNLLSNERSLTKVGGTSKSQKYGHVKSKVKQYIDETLNQHTRHPLIRHKSMPETTVENNQKQEEEIPLEHDANTLRAMLKETADEVTNLQRHLEFSEMLRKDDIAKIEVLKRKIEAMRIEHSMREKERQRERESEKELDRKLVLANYFRYSSQNSLNRVFASIGTQTSPDVCTAFSNSFIFSDESTDRVLASNFATTSGTSSPFRAKRALTYVADSQPQLNGTANEELLSPDLATHQSSSPDYPRLCPTAVVYNQSPQDNSGEITELLIQNSLDSCRECGRKNKKRKSKKTRLASLFCIRKVD</sequence>
<gene>
    <name evidence="2" type="ORF">AaeL_AAEL002586</name>
</gene>
<dbReference type="KEGG" id="aag:5575331"/>
<protein>
    <submittedName>
        <fullName evidence="2">AAEL002586-PA</fullName>
    </submittedName>
</protein>
<proteinExistence type="predicted"/>
<evidence type="ECO:0000313" key="2">
    <source>
        <dbReference type="EMBL" id="EAT46193.1"/>
    </source>
</evidence>
<dbReference type="HOGENOM" id="CLU_658199_0_0_1"/>
<reference evidence="2" key="3">
    <citation type="submission" date="2012-09" db="EMBL/GenBank/DDBJ databases">
        <authorList>
            <consortium name="VectorBase"/>
        </authorList>
    </citation>
    <scope>NUCLEOTIDE SEQUENCE</scope>
    <source>
        <strain evidence="2">Liverpool</strain>
    </source>
</reference>
<feature type="region of interest" description="Disordered" evidence="1">
    <location>
        <begin position="47"/>
        <end position="79"/>
    </location>
</feature>